<dbReference type="InterPro" id="IPR037185">
    <property type="entry name" value="EmrE-like"/>
</dbReference>
<evidence type="ECO:0000313" key="9">
    <source>
        <dbReference type="EMBL" id="EKU27732.1"/>
    </source>
</evidence>
<dbReference type="SUPFAM" id="SSF103481">
    <property type="entry name" value="Multidrug resistance efflux transporter EmrE"/>
    <property type="match status" value="1"/>
</dbReference>
<dbReference type="GO" id="GO:0005886">
    <property type="term" value="C:plasma membrane"/>
    <property type="evidence" value="ECO:0007669"/>
    <property type="project" value="UniProtKB-SubCell"/>
</dbReference>
<protein>
    <submittedName>
        <fullName evidence="9">Quaternary ammonium compound-resistance protein SugE</fullName>
    </submittedName>
</protein>
<keyword evidence="5 8" id="KW-1133">Transmembrane helix</keyword>
<evidence type="ECO:0000256" key="7">
    <source>
        <dbReference type="RuleBase" id="RU003942"/>
    </source>
</evidence>
<evidence type="ECO:0000256" key="6">
    <source>
        <dbReference type="ARBA" id="ARBA00023136"/>
    </source>
</evidence>
<keyword evidence="6 8" id="KW-0472">Membrane</keyword>
<evidence type="ECO:0000256" key="5">
    <source>
        <dbReference type="ARBA" id="ARBA00022989"/>
    </source>
</evidence>
<evidence type="ECO:0000313" key="10">
    <source>
        <dbReference type="Proteomes" id="UP000016057"/>
    </source>
</evidence>
<feature type="transmembrane region" description="Helical" evidence="8">
    <location>
        <begin position="30"/>
        <end position="50"/>
    </location>
</feature>
<dbReference type="PANTHER" id="PTHR30561">
    <property type="entry name" value="SMR FAMILY PROTON-DEPENDENT DRUG EFFLUX TRANSPORTER SUGE"/>
    <property type="match status" value="1"/>
</dbReference>
<keyword evidence="4 7" id="KW-0812">Transmembrane</keyword>
<keyword evidence="2" id="KW-0813">Transport</keyword>
<dbReference type="AlphaFoldDB" id="K8ZCF6"/>
<comment type="caution">
    <text evidence="9">The sequence shown here is derived from an EMBL/GenBank/DDBJ whole genome shotgun (WGS) entry which is preliminary data.</text>
</comment>
<dbReference type="GO" id="GO:0022857">
    <property type="term" value="F:transmembrane transporter activity"/>
    <property type="evidence" value="ECO:0007669"/>
    <property type="project" value="InterPro"/>
</dbReference>
<name>K8ZCF6_9ENTE</name>
<comment type="similarity">
    <text evidence="7">Belongs to the drug/metabolite transporter (DMT) superfamily. Small multidrug resistance (SMR) (TC 2.A.7.1) family.</text>
</comment>
<evidence type="ECO:0000256" key="1">
    <source>
        <dbReference type="ARBA" id="ARBA00004651"/>
    </source>
</evidence>
<feature type="transmembrane region" description="Helical" evidence="8">
    <location>
        <begin position="57"/>
        <end position="78"/>
    </location>
</feature>
<gene>
    <name evidence="9" type="ORF">C683_0513</name>
</gene>
<keyword evidence="3" id="KW-1003">Cell membrane</keyword>
<reference evidence="9 10" key="1">
    <citation type="journal article" date="2013" name="Genome Announc.">
        <title>Draft Genome Sequence of Catellicoccus marimammalium, a Novel Species Commonly Found in Gull Feces.</title>
        <authorList>
            <person name="Weigand M.R."/>
            <person name="Ryu H."/>
            <person name="Bozcek L."/>
            <person name="Konstantinidis K.T."/>
            <person name="Santo Domingo J.W."/>
        </authorList>
    </citation>
    <scope>NUCLEOTIDE SEQUENCE [LARGE SCALE GENOMIC DNA]</scope>
    <source>
        <strain evidence="9 10">M35/04/3</strain>
    </source>
</reference>
<sequence>MYLLLLALAGLCETVMVYTMRKSAGFKVKSWSILTILVAICSLTLLSIAMTMTEVGIAYGIWVALGSVGSLLVGTILFKEHLNLGQWIGIICIIIAVIGLKMTV</sequence>
<evidence type="ECO:0000256" key="4">
    <source>
        <dbReference type="ARBA" id="ARBA00022692"/>
    </source>
</evidence>
<dbReference type="InterPro" id="IPR045324">
    <property type="entry name" value="Small_multidrug_res"/>
</dbReference>
<evidence type="ECO:0000256" key="8">
    <source>
        <dbReference type="SAM" id="Phobius"/>
    </source>
</evidence>
<dbReference type="eggNOG" id="COG2076">
    <property type="taxonomic scope" value="Bacteria"/>
</dbReference>
<comment type="subcellular location">
    <subcellularLocation>
        <location evidence="1 7">Cell membrane</location>
        <topology evidence="1 7">Multi-pass membrane protein</topology>
    </subcellularLocation>
</comment>
<dbReference type="RefSeq" id="WP_009489352.1">
    <property type="nucleotide sequence ID" value="NZ_AMYT01000011.1"/>
</dbReference>
<accession>K8ZCF6</accession>
<dbReference type="Gene3D" id="1.10.3730.20">
    <property type="match status" value="1"/>
</dbReference>
<keyword evidence="10" id="KW-1185">Reference proteome</keyword>
<evidence type="ECO:0000256" key="2">
    <source>
        <dbReference type="ARBA" id="ARBA00022448"/>
    </source>
</evidence>
<proteinExistence type="inferred from homology"/>
<dbReference type="Proteomes" id="UP000016057">
    <property type="component" value="Unassembled WGS sequence"/>
</dbReference>
<dbReference type="InterPro" id="IPR000390">
    <property type="entry name" value="Small_drug/metabolite_transptr"/>
</dbReference>
<feature type="transmembrane region" description="Helical" evidence="8">
    <location>
        <begin position="84"/>
        <end position="103"/>
    </location>
</feature>
<dbReference type="Pfam" id="PF00893">
    <property type="entry name" value="Multi_Drug_Res"/>
    <property type="match status" value="1"/>
</dbReference>
<evidence type="ECO:0000256" key="3">
    <source>
        <dbReference type="ARBA" id="ARBA00022475"/>
    </source>
</evidence>
<dbReference type="STRING" id="1234409.C683_0513"/>
<dbReference type="OrthoDB" id="21828at2"/>
<dbReference type="PANTHER" id="PTHR30561:SF0">
    <property type="entry name" value="GUANIDINIUM EXPORTER"/>
    <property type="match status" value="1"/>
</dbReference>
<organism evidence="9 10">
    <name type="scientific">Catellicoccus marimammalium M35/04/3</name>
    <dbReference type="NCBI Taxonomy" id="1234409"/>
    <lineage>
        <taxon>Bacteria</taxon>
        <taxon>Bacillati</taxon>
        <taxon>Bacillota</taxon>
        <taxon>Bacilli</taxon>
        <taxon>Lactobacillales</taxon>
        <taxon>Enterococcaceae</taxon>
        <taxon>Catellicoccus</taxon>
    </lineage>
</organism>
<dbReference type="EMBL" id="AMYT01000011">
    <property type="protein sequence ID" value="EKU27732.1"/>
    <property type="molecule type" value="Genomic_DNA"/>
</dbReference>